<dbReference type="SMART" id="SM00034">
    <property type="entry name" value="CLECT"/>
    <property type="match status" value="1"/>
</dbReference>
<dbReference type="CDD" id="cd00037">
    <property type="entry name" value="CLECT"/>
    <property type="match status" value="1"/>
</dbReference>
<evidence type="ECO:0000313" key="3">
    <source>
        <dbReference type="Proteomes" id="UP000828390"/>
    </source>
</evidence>
<dbReference type="InterPro" id="IPR016186">
    <property type="entry name" value="C-type_lectin-like/link_sf"/>
</dbReference>
<sequence>MVKFRHACYYRSKSGRQWLDAKSVCETMGAHLLVVNDAAENDFIYNVLFGDWPTFAIFTGGFRLVEESTYKWITGEPWTFANWYPIEPSFEVWNTGEKEQCMCITGQYNWTDIPCNQTRVFVCEL</sequence>
<dbReference type="Proteomes" id="UP000828390">
    <property type="component" value="Unassembled WGS sequence"/>
</dbReference>
<dbReference type="AlphaFoldDB" id="A0A9D4DYG9"/>
<keyword evidence="3" id="KW-1185">Reference proteome</keyword>
<dbReference type="InterPro" id="IPR016187">
    <property type="entry name" value="CTDL_fold"/>
</dbReference>
<proteinExistence type="predicted"/>
<protein>
    <recommendedName>
        <fullName evidence="1">C-type lectin domain-containing protein</fullName>
    </recommendedName>
</protein>
<dbReference type="Gene3D" id="3.10.100.10">
    <property type="entry name" value="Mannose-Binding Protein A, subunit A"/>
    <property type="match status" value="1"/>
</dbReference>
<dbReference type="PANTHER" id="PTHR22803">
    <property type="entry name" value="MANNOSE, PHOSPHOLIPASE, LECTIN RECEPTOR RELATED"/>
    <property type="match status" value="1"/>
</dbReference>
<organism evidence="2 3">
    <name type="scientific">Dreissena polymorpha</name>
    <name type="common">Zebra mussel</name>
    <name type="synonym">Mytilus polymorpha</name>
    <dbReference type="NCBI Taxonomy" id="45954"/>
    <lineage>
        <taxon>Eukaryota</taxon>
        <taxon>Metazoa</taxon>
        <taxon>Spiralia</taxon>
        <taxon>Lophotrochozoa</taxon>
        <taxon>Mollusca</taxon>
        <taxon>Bivalvia</taxon>
        <taxon>Autobranchia</taxon>
        <taxon>Heteroconchia</taxon>
        <taxon>Euheterodonta</taxon>
        <taxon>Imparidentia</taxon>
        <taxon>Neoheterodontei</taxon>
        <taxon>Myida</taxon>
        <taxon>Dreissenoidea</taxon>
        <taxon>Dreissenidae</taxon>
        <taxon>Dreissena</taxon>
    </lineage>
</organism>
<dbReference type="SUPFAM" id="SSF56436">
    <property type="entry name" value="C-type lectin-like"/>
    <property type="match status" value="1"/>
</dbReference>
<comment type="caution">
    <text evidence="2">The sequence shown here is derived from an EMBL/GenBank/DDBJ whole genome shotgun (WGS) entry which is preliminary data.</text>
</comment>
<dbReference type="EMBL" id="JAIWYP010000009">
    <property type="protein sequence ID" value="KAH3768644.1"/>
    <property type="molecule type" value="Genomic_DNA"/>
</dbReference>
<evidence type="ECO:0000313" key="2">
    <source>
        <dbReference type="EMBL" id="KAH3768644.1"/>
    </source>
</evidence>
<gene>
    <name evidence="2" type="ORF">DPMN_169864</name>
</gene>
<dbReference type="InterPro" id="IPR050111">
    <property type="entry name" value="C-type_lectin/snaclec_domain"/>
</dbReference>
<dbReference type="InterPro" id="IPR001304">
    <property type="entry name" value="C-type_lectin-like"/>
</dbReference>
<evidence type="ECO:0000259" key="1">
    <source>
        <dbReference type="PROSITE" id="PS50041"/>
    </source>
</evidence>
<dbReference type="Pfam" id="PF00059">
    <property type="entry name" value="Lectin_C"/>
    <property type="match status" value="1"/>
</dbReference>
<reference evidence="2" key="2">
    <citation type="submission" date="2020-11" db="EMBL/GenBank/DDBJ databases">
        <authorList>
            <person name="McCartney M.A."/>
            <person name="Auch B."/>
            <person name="Kono T."/>
            <person name="Mallez S."/>
            <person name="Becker A."/>
            <person name="Gohl D.M."/>
            <person name="Silverstein K.A.T."/>
            <person name="Koren S."/>
            <person name="Bechman K.B."/>
            <person name="Herman A."/>
            <person name="Abrahante J.E."/>
            <person name="Garbe J."/>
        </authorList>
    </citation>
    <scope>NUCLEOTIDE SEQUENCE</scope>
    <source>
        <strain evidence="2">Duluth1</strain>
        <tissue evidence="2">Whole animal</tissue>
    </source>
</reference>
<accession>A0A9D4DYG9</accession>
<name>A0A9D4DYG9_DREPO</name>
<reference evidence="2" key="1">
    <citation type="journal article" date="2019" name="bioRxiv">
        <title>The Genome of the Zebra Mussel, Dreissena polymorpha: A Resource for Invasive Species Research.</title>
        <authorList>
            <person name="McCartney M.A."/>
            <person name="Auch B."/>
            <person name="Kono T."/>
            <person name="Mallez S."/>
            <person name="Zhang Y."/>
            <person name="Obille A."/>
            <person name="Becker A."/>
            <person name="Abrahante J.E."/>
            <person name="Garbe J."/>
            <person name="Badalamenti J.P."/>
            <person name="Herman A."/>
            <person name="Mangelson H."/>
            <person name="Liachko I."/>
            <person name="Sullivan S."/>
            <person name="Sone E.D."/>
            <person name="Koren S."/>
            <person name="Silverstein K.A.T."/>
            <person name="Beckman K.B."/>
            <person name="Gohl D.M."/>
        </authorList>
    </citation>
    <scope>NUCLEOTIDE SEQUENCE</scope>
    <source>
        <strain evidence="2">Duluth1</strain>
        <tissue evidence="2">Whole animal</tissue>
    </source>
</reference>
<feature type="domain" description="C-type lectin" evidence="1">
    <location>
        <begin position="4"/>
        <end position="124"/>
    </location>
</feature>
<dbReference type="PROSITE" id="PS50041">
    <property type="entry name" value="C_TYPE_LECTIN_2"/>
    <property type="match status" value="1"/>
</dbReference>